<gene>
    <name evidence="2" type="ORF">TT172_LOCUS9265</name>
</gene>
<dbReference type="AlphaFoldDB" id="A0A446BWD1"/>
<organism evidence="2 3">
    <name type="scientific">Thermothielavioides terrestris</name>
    <dbReference type="NCBI Taxonomy" id="2587410"/>
    <lineage>
        <taxon>Eukaryota</taxon>
        <taxon>Fungi</taxon>
        <taxon>Dikarya</taxon>
        <taxon>Ascomycota</taxon>
        <taxon>Pezizomycotina</taxon>
        <taxon>Sordariomycetes</taxon>
        <taxon>Sordariomycetidae</taxon>
        <taxon>Sordariales</taxon>
        <taxon>Chaetomiaceae</taxon>
        <taxon>Thermothielavioides</taxon>
    </lineage>
</organism>
<evidence type="ECO:0000313" key="2">
    <source>
        <dbReference type="EMBL" id="SPQ26846.1"/>
    </source>
</evidence>
<keyword evidence="1" id="KW-0472">Membrane</keyword>
<dbReference type="EMBL" id="OUUZ01000018">
    <property type="protein sequence ID" value="SPQ26846.1"/>
    <property type="molecule type" value="Genomic_DNA"/>
</dbReference>
<accession>A0A446BWD1</accession>
<reference evidence="2 3" key="1">
    <citation type="submission" date="2018-04" db="EMBL/GenBank/DDBJ databases">
        <authorList>
            <person name="Huttner S."/>
            <person name="Dainat J."/>
        </authorList>
    </citation>
    <scope>NUCLEOTIDE SEQUENCE [LARGE SCALE GENOMIC DNA]</scope>
</reference>
<name>A0A446BWD1_9PEZI</name>
<evidence type="ECO:0000256" key="1">
    <source>
        <dbReference type="SAM" id="Phobius"/>
    </source>
</evidence>
<dbReference type="Proteomes" id="UP000289323">
    <property type="component" value="Unassembled WGS sequence"/>
</dbReference>
<evidence type="ECO:0000313" key="3">
    <source>
        <dbReference type="Proteomes" id="UP000289323"/>
    </source>
</evidence>
<keyword evidence="1" id="KW-0812">Transmembrane</keyword>
<protein>
    <submittedName>
        <fullName evidence="2">01d33597-6a5b-45c8-b569-b2880772225a</fullName>
    </submittedName>
</protein>
<proteinExistence type="predicted"/>
<feature type="transmembrane region" description="Helical" evidence="1">
    <location>
        <begin position="54"/>
        <end position="71"/>
    </location>
</feature>
<sequence length="137" mass="14350">MAALLKPALTLHLLIETPAALSFLLFPAAQLPAAASGSGSSVAADDARLVLRNLGGALLATDLLCLVLLLARPAATAHDQPLAAQVCLCLGTYHVWPIHRAWVRMRRRRVGKRSGGGGGEEEKKVLGGPPVHFVVHG</sequence>
<keyword evidence="1" id="KW-1133">Transmembrane helix</keyword>